<dbReference type="OrthoDB" id="9779041at2"/>
<dbReference type="CDD" id="cd05252">
    <property type="entry name" value="CDP_GD_SDR_e"/>
    <property type="match status" value="1"/>
</dbReference>
<accession>A0A081PB73</accession>
<dbReference type="InterPro" id="IPR016040">
    <property type="entry name" value="NAD(P)-bd_dom"/>
</dbReference>
<dbReference type="RefSeq" id="WP_036675153.1">
    <property type="nucleotide sequence ID" value="NZ_JNVM01000001.1"/>
</dbReference>
<evidence type="ECO:0000259" key="1">
    <source>
        <dbReference type="Pfam" id="PF16363"/>
    </source>
</evidence>
<sequence>METVVGNFWKNKTVFLTGHTGFKGAWLSLWLTKLGAKVVGYSLNPPTDPSLYSLCKLDQLYHSIIGDIRDLEKLTKSIIDYRPEVVIHMAAQPLVRYSYSNPIETYTTNVMGTVNLFEAIRKSNSVKAVVNVTTDKCYENNEWHWGYREQDALGGFDPYSNSKACSELVTSAYRNSYFHLNDYTSHGVAIATARAGNVIGGGDWALDRLIPDCMSSLLKDETILIRNPQSIRPWQHVLEPLNGYLMLAQKLFEFGPEFAQAWNFGPEDDDVNTVKYIVEQMCFKWNGKINYKIDDAPQPHEATYLKLDCSKAKALIGWKPIWNLDKALDSIIEWNKEYKAGIDPGKICLDQIGLFEQEKSK</sequence>
<protein>
    <submittedName>
        <fullName evidence="2">CDP-glucose 4,6-dehydratase</fullName>
    </submittedName>
</protein>
<proteinExistence type="predicted"/>
<gene>
    <name evidence="2" type="ORF">ET33_00595</name>
</gene>
<dbReference type="InterPro" id="IPR013445">
    <property type="entry name" value="CDP_4_6_deHydtase"/>
</dbReference>
<evidence type="ECO:0000313" key="2">
    <source>
        <dbReference type="EMBL" id="KEQ27946.1"/>
    </source>
</evidence>
<dbReference type="PANTHER" id="PTHR43000">
    <property type="entry name" value="DTDP-D-GLUCOSE 4,6-DEHYDRATASE-RELATED"/>
    <property type="match status" value="1"/>
</dbReference>
<evidence type="ECO:0000313" key="3">
    <source>
        <dbReference type="Proteomes" id="UP000028123"/>
    </source>
</evidence>
<dbReference type="Gene3D" id="3.90.25.10">
    <property type="entry name" value="UDP-galactose 4-epimerase, domain 1"/>
    <property type="match status" value="1"/>
</dbReference>
<dbReference type="InterPro" id="IPR036291">
    <property type="entry name" value="NAD(P)-bd_dom_sf"/>
</dbReference>
<dbReference type="EMBL" id="JNVM01000001">
    <property type="protein sequence ID" value="KEQ27946.1"/>
    <property type="molecule type" value="Genomic_DNA"/>
</dbReference>
<dbReference type="SUPFAM" id="SSF51735">
    <property type="entry name" value="NAD(P)-binding Rossmann-fold domains"/>
    <property type="match status" value="1"/>
</dbReference>
<comment type="caution">
    <text evidence="2">The sequence shown here is derived from an EMBL/GenBank/DDBJ whole genome shotgun (WGS) entry which is preliminary data.</text>
</comment>
<dbReference type="Gene3D" id="3.40.50.720">
    <property type="entry name" value="NAD(P)-binding Rossmann-like Domain"/>
    <property type="match status" value="1"/>
</dbReference>
<keyword evidence="3" id="KW-1185">Reference proteome</keyword>
<feature type="domain" description="NAD(P)-binding" evidence="1">
    <location>
        <begin position="16"/>
        <end position="328"/>
    </location>
</feature>
<organism evidence="2 3">
    <name type="scientific">Paenibacillus tyrfis</name>
    <dbReference type="NCBI Taxonomy" id="1501230"/>
    <lineage>
        <taxon>Bacteria</taxon>
        <taxon>Bacillati</taxon>
        <taxon>Bacillota</taxon>
        <taxon>Bacilli</taxon>
        <taxon>Bacillales</taxon>
        <taxon>Paenibacillaceae</taxon>
        <taxon>Paenibacillus</taxon>
    </lineage>
</organism>
<dbReference type="AlphaFoldDB" id="A0A081PB73"/>
<dbReference type="Proteomes" id="UP000028123">
    <property type="component" value="Unassembled WGS sequence"/>
</dbReference>
<name>A0A081PB73_9BACL</name>
<dbReference type="eggNOG" id="COG0451">
    <property type="taxonomic scope" value="Bacteria"/>
</dbReference>
<dbReference type="NCBIfam" id="TIGR02622">
    <property type="entry name" value="CDP_4_6_dhtase"/>
    <property type="match status" value="1"/>
</dbReference>
<reference evidence="2 3" key="1">
    <citation type="submission" date="2014-06" db="EMBL/GenBank/DDBJ databases">
        <title>Draft genome sequence of Paenibacillus sp. MSt1.</title>
        <authorList>
            <person name="Aw Y.K."/>
            <person name="Ong K.S."/>
            <person name="Gan H.M."/>
            <person name="Lee S.M."/>
        </authorList>
    </citation>
    <scope>NUCLEOTIDE SEQUENCE [LARGE SCALE GENOMIC DNA]</scope>
    <source>
        <strain evidence="2 3">MSt1</strain>
    </source>
</reference>
<dbReference type="Pfam" id="PF16363">
    <property type="entry name" value="GDP_Man_Dehyd"/>
    <property type="match status" value="1"/>
</dbReference>